<evidence type="ECO:0000256" key="1">
    <source>
        <dbReference type="SAM" id="SignalP"/>
    </source>
</evidence>
<feature type="signal peptide" evidence="1">
    <location>
        <begin position="1"/>
        <end position="20"/>
    </location>
</feature>
<feature type="chain" id="PRO_5046777895" evidence="1">
    <location>
        <begin position="21"/>
        <end position="324"/>
    </location>
</feature>
<protein>
    <submittedName>
        <fullName evidence="2">ABC transporter substrate-binding protein</fullName>
    </submittedName>
</protein>
<dbReference type="Gene3D" id="3.40.50.2300">
    <property type="match status" value="2"/>
</dbReference>
<proteinExistence type="predicted"/>
<comment type="caution">
    <text evidence="2">The sequence shown here is derived from an EMBL/GenBank/DDBJ whole genome shotgun (WGS) entry which is preliminary data.</text>
</comment>
<organism evidence="2 3">
    <name type="scientific">Candidatus Enterococcus moelleringii</name>
    <dbReference type="NCBI Taxonomy" id="2815325"/>
    <lineage>
        <taxon>Bacteria</taxon>
        <taxon>Bacillati</taxon>
        <taxon>Bacillota</taxon>
        <taxon>Bacilli</taxon>
        <taxon>Lactobacillales</taxon>
        <taxon>Enterococcaceae</taxon>
        <taxon>Enterococcus</taxon>
    </lineage>
</organism>
<dbReference type="PANTHER" id="PTHR35271:SF1">
    <property type="entry name" value="ABC TRANSPORTER, SUBSTRATE-BINDING LIPOPROTEIN"/>
    <property type="match status" value="1"/>
</dbReference>
<name>A0ABS3LEL9_9ENTE</name>
<dbReference type="InterPro" id="IPR028082">
    <property type="entry name" value="Peripla_BP_I"/>
</dbReference>
<dbReference type="CDD" id="cd06325">
    <property type="entry name" value="PBP1_ABC_unchar_transporter"/>
    <property type="match status" value="1"/>
</dbReference>
<reference evidence="2 3" key="1">
    <citation type="submission" date="2021-03" db="EMBL/GenBank/DDBJ databases">
        <title>Enterococcal diversity collection.</title>
        <authorList>
            <person name="Gilmore M.S."/>
            <person name="Schwartzman J."/>
            <person name="Van Tyne D."/>
            <person name="Martin M."/>
            <person name="Earl A.M."/>
            <person name="Manson A.L."/>
            <person name="Straub T."/>
            <person name="Salamzade R."/>
            <person name="Saavedra J."/>
            <person name="Lebreton F."/>
            <person name="Prichula J."/>
            <person name="Schaufler K."/>
            <person name="Gaca A."/>
            <person name="Sgardioli B."/>
            <person name="Wagenaar J."/>
            <person name="Strong T."/>
        </authorList>
    </citation>
    <scope>NUCLEOTIDE SEQUENCE [LARGE SCALE GENOMIC DNA]</scope>
    <source>
        <strain evidence="2 3">669A</strain>
    </source>
</reference>
<dbReference type="InterPro" id="IPR007487">
    <property type="entry name" value="ABC_transpt-TYRBP-like"/>
</dbReference>
<sequence>MKKVLAGLGIFSLLVLGACGQGESATENGNDDVKTVGALQFVEHESLDDSYKGFVRGLEEEGFVDGDTVNIDYHNAQGSQDNLKSISEKLVKSEPDLLLGVTTVAGQSLLTATTDIPIVVTCVTDLQEAKLVKSYDEPGGNVTGTTNMSPVAKQIKLLLSIVPNAKKVGIMYNSGEINSKIQADLAVEALEKAGVEPVIRTVTSTNDVQQVSQTVADEVDGIYLPTDNTFASAKTLVGDVMKEKKVPLVAGAINDAKEAGIATIGINYEELGAQTGRMAAKILRGEATPAEMPVEESENLEFFVNEEMCEALGIDPASIKNPEE</sequence>
<keyword evidence="3" id="KW-1185">Reference proteome</keyword>
<dbReference type="PROSITE" id="PS51257">
    <property type="entry name" value="PROKAR_LIPOPROTEIN"/>
    <property type="match status" value="1"/>
</dbReference>
<accession>A0ABS3LEL9</accession>
<dbReference type="Pfam" id="PF04392">
    <property type="entry name" value="ABC_sub_bind"/>
    <property type="match status" value="1"/>
</dbReference>
<evidence type="ECO:0000313" key="2">
    <source>
        <dbReference type="EMBL" id="MBO1308075.1"/>
    </source>
</evidence>
<dbReference type="EMBL" id="JAFREM010000029">
    <property type="protein sequence ID" value="MBO1308075.1"/>
    <property type="molecule type" value="Genomic_DNA"/>
</dbReference>
<dbReference type="SUPFAM" id="SSF53822">
    <property type="entry name" value="Periplasmic binding protein-like I"/>
    <property type="match status" value="1"/>
</dbReference>
<dbReference type="Proteomes" id="UP000664601">
    <property type="component" value="Unassembled WGS sequence"/>
</dbReference>
<keyword evidence="1" id="KW-0732">Signal</keyword>
<dbReference type="PANTHER" id="PTHR35271">
    <property type="entry name" value="ABC TRANSPORTER, SUBSTRATE-BINDING LIPOPROTEIN-RELATED"/>
    <property type="match status" value="1"/>
</dbReference>
<gene>
    <name evidence="2" type="ORF">JZO70_18005</name>
</gene>
<evidence type="ECO:0000313" key="3">
    <source>
        <dbReference type="Proteomes" id="UP000664601"/>
    </source>
</evidence>